<dbReference type="GO" id="GO:0030170">
    <property type="term" value="F:pyridoxal phosphate binding"/>
    <property type="evidence" value="ECO:0007669"/>
    <property type="project" value="TreeGrafter"/>
</dbReference>
<feature type="modified residue" description="N6-(pyridoxal phosphate)lysine" evidence="4">
    <location>
        <position position="41"/>
    </location>
</feature>
<dbReference type="InterPro" id="IPR000821">
    <property type="entry name" value="Ala_racemase"/>
</dbReference>
<feature type="binding site" evidence="5">
    <location>
        <position position="155"/>
    </location>
    <ligand>
        <name>substrate</name>
    </ligand>
</feature>
<evidence type="ECO:0000259" key="6">
    <source>
        <dbReference type="SMART" id="SM01005"/>
    </source>
</evidence>
<accession>R7U5A2</accession>
<dbReference type="InterPro" id="IPR009006">
    <property type="entry name" value="Ala_racemase/Decarboxylase_C"/>
</dbReference>
<evidence type="ECO:0000313" key="9">
    <source>
        <dbReference type="Proteomes" id="UP000014760"/>
    </source>
</evidence>
<dbReference type="Pfam" id="PF01168">
    <property type="entry name" value="Ala_racemase_N"/>
    <property type="match status" value="1"/>
</dbReference>
<protein>
    <recommendedName>
        <fullName evidence="6">Alanine racemase C-terminal domain-containing protein</fullName>
    </recommendedName>
</protein>
<gene>
    <name evidence="7" type="ORF">CAPTEDRAFT_221260</name>
</gene>
<dbReference type="PRINTS" id="PR00992">
    <property type="entry name" value="ALARACEMASE"/>
</dbReference>
<dbReference type="EnsemblMetazoa" id="CapteT221260">
    <property type="protein sequence ID" value="CapteP221260"/>
    <property type="gene ID" value="CapteG221260"/>
</dbReference>
<evidence type="ECO:0000256" key="4">
    <source>
        <dbReference type="PIRSR" id="PIRSR600821-50"/>
    </source>
</evidence>
<dbReference type="SMART" id="SM01005">
    <property type="entry name" value="Ala_racemase_C"/>
    <property type="match status" value="1"/>
</dbReference>
<dbReference type="GO" id="GO:0008784">
    <property type="term" value="F:alanine racemase activity"/>
    <property type="evidence" value="ECO:0007669"/>
    <property type="project" value="InterPro"/>
</dbReference>
<sequence length="404" mass="44175">MFGKLGRSAYVDIDLDAITNNVEVIRNCCANKDAGVIGVIKAGAYGHGSVHVGRHLKRIGVERLAVATIDEGLQLRKHDIEGPVHIFGNVQDWEMEACLENALIPTVCSEESIQGMADALSAMKINRQHSESNNVPCNGPLPGTVHIKVDTGMSRNGCQPDDLPLLIETCAKLGVPVEGVFTHFADSWDNMEFTRQQLDLFQQCISPFRGGKLRFHAANTGAILHGLATDFDFVRPGIGLYGLPPGDANMRFQAFGLKPAACIKGRPTLVKKLPAGTKIGYGCTYETVDEEWVATFPVGYADGYWRHLSQAWFVVRDLTGEKCPVVGRISMDAITVRLPGEPEKNESFTLMTADYDPHSSATGVAARVDTIAYEVVTRLSIRYPRLYKHGKETTIVPALSLDSY</sequence>
<dbReference type="GO" id="GO:0005829">
    <property type="term" value="C:cytosol"/>
    <property type="evidence" value="ECO:0007669"/>
    <property type="project" value="TreeGrafter"/>
</dbReference>
<dbReference type="FunFam" id="3.20.20.10:FF:000002">
    <property type="entry name" value="Alanine racemase"/>
    <property type="match status" value="1"/>
</dbReference>
<dbReference type="HOGENOM" id="CLU_028393_2_1_1"/>
<evidence type="ECO:0000313" key="8">
    <source>
        <dbReference type="EnsemblMetazoa" id="CapteP221260"/>
    </source>
</evidence>
<proteinExistence type="inferred from homology"/>
<dbReference type="GO" id="GO:0030632">
    <property type="term" value="P:D-alanine biosynthetic process"/>
    <property type="evidence" value="ECO:0007669"/>
    <property type="project" value="TreeGrafter"/>
</dbReference>
<dbReference type="OrthoDB" id="186866at2759"/>
<keyword evidence="9" id="KW-1185">Reference proteome</keyword>
<evidence type="ECO:0000313" key="7">
    <source>
        <dbReference type="EMBL" id="ELT98300.1"/>
    </source>
</evidence>
<dbReference type="Gene3D" id="3.20.20.10">
    <property type="entry name" value="Alanine racemase"/>
    <property type="match status" value="1"/>
</dbReference>
<reference evidence="7 9" key="2">
    <citation type="journal article" date="2013" name="Nature">
        <title>Insights into bilaterian evolution from three spiralian genomes.</title>
        <authorList>
            <person name="Simakov O."/>
            <person name="Marletaz F."/>
            <person name="Cho S.J."/>
            <person name="Edsinger-Gonzales E."/>
            <person name="Havlak P."/>
            <person name="Hellsten U."/>
            <person name="Kuo D.H."/>
            <person name="Larsson T."/>
            <person name="Lv J."/>
            <person name="Arendt D."/>
            <person name="Savage R."/>
            <person name="Osoegawa K."/>
            <person name="de Jong P."/>
            <person name="Grimwood J."/>
            <person name="Chapman J.A."/>
            <person name="Shapiro H."/>
            <person name="Aerts A."/>
            <person name="Otillar R.P."/>
            <person name="Terry A.Y."/>
            <person name="Boore J.L."/>
            <person name="Grigoriev I.V."/>
            <person name="Lindberg D.R."/>
            <person name="Seaver E.C."/>
            <person name="Weisblat D.A."/>
            <person name="Putnam N.H."/>
            <person name="Rokhsar D.S."/>
        </authorList>
    </citation>
    <scope>NUCLEOTIDE SEQUENCE</scope>
    <source>
        <strain evidence="7 9">I ESC-2004</strain>
    </source>
</reference>
<feature type="domain" description="Alanine racemase C-terminal" evidence="6">
    <location>
        <begin position="260"/>
        <end position="388"/>
    </location>
</feature>
<dbReference type="SUPFAM" id="SSF50621">
    <property type="entry name" value="Alanine racemase C-terminal domain-like"/>
    <property type="match status" value="1"/>
</dbReference>
<dbReference type="Pfam" id="PF00842">
    <property type="entry name" value="Ala_racemase_C"/>
    <property type="match status" value="1"/>
</dbReference>
<dbReference type="HAMAP" id="MF_01201">
    <property type="entry name" value="Ala_racemase"/>
    <property type="match status" value="1"/>
</dbReference>
<dbReference type="SUPFAM" id="SSF51419">
    <property type="entry name" value="PLP-binding barrel"/>
    <property type="match status" value="1"/>
</dbReference>
<dbReference type="InterPro" id="IPR029066">
    <property type="entry name" value="PLP-binding_barrel"/>
</dbReference>
<dbReference type="OMA" id="WEILCGF"/>
<reference evidence="9" key="1">
    <citation type="submission" date="2012-12" db="EMBL/GenBank/DDBJ databases">
        <authorList>
            <person name="Hellsten U."/>
            <person name="Grimwood J."/>
            <person name="Chapman J.A."/>
            <person name="Shapiro H."/>
            <person name="Aerts A."/>
            <person name="Otillar R.P."/>
            <person name="Terry A.Y."/>
            <person name="Boore J.L."/>
            <person name="Simakov O."/>
            <person name="Marletaz F."/>
            <person name="Cho S.-J."/>
            <person name="Edsinger-Gonzales E."/>
            <person name="Havlak P."/>
            <person name="Kuo D.-H."/>
            <person name="Larsson T."/>
            <person name="Lv J."/>
            <person name="Arendt D."/>
            <person name="Savage R."/>
            <person name="Osoegawa K."/>
            <person name="de Jong P."/>
            <person name="Lindberg D.R."/>
            <person name="Seaver E.C."/>
            <person name="Weisblat D.A."/>
            <person name="Putnam N.H."/>
            <person name="Grigoriev I.V."/>
            <person name="Rokhsar D.S."/>
        </authorList>
    </citation>
    <scope>NUCLEOTIDE SEQUENCE</scope>
    <source>
        <strain evidence="9">I ESC-2004</strain>
    </source>
</reference>
<dbReference type="Proteomes" id="UP000014760">
    <property type="component" value="Unassembled WGS sequence"/>
</dbReference>
<dbReference type="NCBIfam" id="TIGR00492">
    <property type="entry name" value="alr"/>
    <property type="match status" value="1"/>
</dbReference>
<evidence type="ECO:0000256" key="3">
    <source>
        <dbReference type="ARBA" id="ARBA00023235"/>
    </source>
</evidence>
<dbReference type="STRING" id="283909.R7U5A2"/>
<feature type="binding site" evidence="5">
    <location>
        <position position="331"/>
    </location>
    <ligand>
        <name>substrate</name>
    </ligand>
</feature>
<dbReference type="InterPro" id="IPR011079">
    <property type="entry name" value="Ala_racemase_C"/>
</dbReference>
<reference evidence="8" key="3">
    <citation type="submission" date="2015-06" db="UniProtKB">
        <authorList>
            <consortium name="EnsemblMetazoa"/>
        </authorList>
    </citation>
    <scope>IDENTIFICATION</scope>
</reference>
<evidence type="ECO:0000256" key="1">
    <source>
        <dbReference type="ARBA" id="ARBA00001933"/>
    </source>
</evidence>
<dbReference type="Gene3D" id="2.40.37.10">
    <property type="entry name" value="Lyase, Ornithine Decarboxylase, Chain A, domain 1"/>
    <property type="match status" value="1"/>
</dbReference>
<name>R7U5A2_CAPTE</name>
<keyword evidence="3" id="KW-0413">Isomerase</keyword>
<keyword evidence="2 4" id="KW-0663">Pyridoxal phosphate</keyword>
<dbReference type="InterPro" id="IPR001608">
    <property type="entry name" value="Ala_racemase_N"/>
</dbReference>
<dbReference type="AlphaFoldDB" id="R7U5A2"/>
<dbReference type="EMBL" id="AMQN01010541">
    <property type="status" value="NOT_ANNOTATED_CDS"/>
    <property type="molecule type" value="Genomic_DNA"/>
</dbReference>
<organism evidence="7">
    <name type="scientific">Capitella teleta</name>
    <name type="common">Polychaete worm</name>
    <dbReference type="NCBI Taxonomy" id="283909"/>
    <lineage>
        <taxon>Eukaryota</taxon>
        <taxon>Metazoa</taxon>
        <taxon>Spiralia</taxon>
        <taxon>Lophotrochozoa</taxon>
        <taxon>Annelida</taxon>
        <taxon>Polychaeta</taxon>
        <taxon>Sedentaria</taxon>
        <taxon>Scolecida</taxon>
        <taxon>Capitellidae</taxon>
        <taxon>Capitella</taxon>
    </lineage>
</organism>
<evidence type="ECO:0000256" key="5">
    <source>
        <dbReference type="PIRSR" id="PIRSR600821-52"/>
    </source>
</evidence>
<dbReference type="EMBL" id="KB308081">
    <property type="protein sequence ID" value="ELT98300.1"/>
    <property type="molecule type" value="Genomic_DNA"/>
</dbReference>
<dbReference type="CDD" id="cd00430">
    <property type="entry name" value="PLPDE_III_AR"/>
    <property type="match status" value="1"/>
</dbReference>
<evidence type="ECO:0000256" key="2">
    <source>
        <dbReference type="ARBA" id="ARBA00022898"/>
    </source>
</evidence>
<dbReference type="PANTHER" id="PTHR30511:SF0">
    <property type="entry name" value="ALANINE RACEMASE, CATABOLIC-RELATED"/>
    <property type="match status" value="1"/>
</dbReference>
<comment type="cofactor">
    <cofactor evidence="1 4">
        <name>pyridoxal 5'-phosphate</name>
        <dbReference type="ChEBI" id="CHEBI:597326"/>
    </cofactor>
</comment>
<dbReference type="PANTHER" id="PTHR30511">
    <property type="entry name" value="ALANINE RACEMASE"/>
    <property type="match status" value="1"/>
</dbReference>